<feature type="compositionally biased region" description="Polar residues" evidence="1">
    <location>
        <begin position="329"/>
        <end position="343"/>
    </location>
</feature>
<protein>
    <submittedName>
        <fullName evidence="2">Uncharacterized protein</fullName>
    </submittedName>
</protein>
<evidence type="ECO:0000256" key="1">
    <source>
        <dbReference type="SAM" id="MobiDB-lite"/>
    </source>
</evidence>
<dbReference type="EMBL" id="LJIJ01001160">
    <property type="protein sequence ID" value="ODM92734.1"/>
    <property type="molecule type" value="Genomic_DNA"/>
</dbReference>
<sequence length="695" mass="77111">MVGEHRNINKSLQDLQERCDMFTAATDTDANVKSSGETQTISRVMQLIDDGVLVNYCTAPPGSVTWQEYQLQRMLAIQKLKLKSLAHQENADKELRVLMNDIVEDPHLPDETIELQQESPPTILKKVVKSNSSTVEYREGSISWKEPIADTRIMPMPLLKVPDRNLHATERIKAKPTSSQTKTDNGKKGRIKSRPVSKSPSRANQLQTASPGHGKTQRKLPKRNNGKTTMDKHIITSSPSTASRNTGTSTPPTKPKKTNLNINPLAATQSQMVASYNKNLPGQINKDALKGATKSGTKTVLRPPKVALDGLEKQSFNGKSSLTITQAIQGDINNNQSTSTQRNETPKSKADTGKLVGDLQQPEPNSRKFLQTNAPPVSSRNEKLTLQNGRAVEAVNLSQLSISCKGLTTQTEENNNTSPKAESSGNCNDNVKVGKESKTLDKKESLTKESMIFTNVNKRKIIEKDDGDKLNTGKITRFQQPQTQKRNSMLKQKVLECLRSKSQPPVLPELEVCNVLPGTPGWDQYWADFTKKVGDYYLAVEKYSSRMDDLLDGSEDAKLYRQELQRRQLDETALRVSMGIAAPKPPLIRQPLKDTIEIGGYIIRVLGGDVSGVFITTYDHNSFRLEIQVERLDSDLDSISIDTKSNTMTINIPSNQKAPVFRKLIQISVPSYKKVQNLEIGNPLYNGGKMIVTGK</sequence>
<keyword evidence="3" id="KW-1185">Reference proteome</keyword>
<feature type="compositionally biased region" description="Basic residues" evidence="1">
    <location>
        <begin position="215"/>
        <end position="225"/>
    </location>
</feature>
<comment type="caution">
    <text evidence="2">The sequence shown here is derived from an EMBL/GenBank/DDBJ whole genome shotgun (WGS) entry which is preliminary data.</text>
</comment>
<feature type="region of interest" description="Disordered" evidence="1">
    <location>
        <begin position="329"/>
        <end position="383"/>
    </location>
</feature>
<feature type="region of interest" description="Disordered" evidence="1">
    <location>
        <begin position="169"/>
        <end position="260"/>
    </location>
</feature>
<proteinExistence type="predicted"/>
<dbReference type="AlphaFoldDB" id="A0A1D2MIU9"/>
<gene>
    <name evidence="2" type="ORF">Ocin01_13948</name>
</gene>
<evidence type="ECO:0000313" key="2">
    <source>
        <dbReference type="EMBL" id="ODM92734.1"/>
    </source>
</evidence>
<feature type="compositionally biased region" description="Polar residues" evidence="1">
    <location>
        <begin position="196"/>
        <end position="210"/>
    </location>
</feature>
<feature type="compositionally biased region" description="Polar residues" evidence="1">
    <location>
        <begin position="408"/>
        <end position="429"/>
    </location>
</feature>
<feature type="compositionally biased region" description="Polar residues" evidence="1">
    <location>
        <begin position="362"/>
        <end position="383"/>
    </location>
</feature>
<dbReference type="Proteomes" id="UP000094527">
    <property type="component" value="Unassembled WGS sequence"/>
</dbReference>
<organism evidence="2 3">
    <name type="scientific">Orchesella cincta</name>
    <name type="common">Springtail</name>
    <name type="synonym">Podura cincta</name>
    <dbReference type="NCBI Taxonomy" id="48709"/>
    <lineage>
        <taxon>Eukaryota</taxon>
        <taxon>Metazoa</taxon>
        <taxon>Ecdysozoa</taxon>
        <taxon>Arthropoda</taxon>
        <taxon>Hexapoda</taxon>
        <taxon>Collembola</taxon>
        <taxon>Entomobryomorpha</taxon>
        <taxon>Entomobryoidea</taxon>
        <taxon>Orchesellidae</taxon>
        <taxon>Orchesellinae</taxon>
        <taxon>Orchesella</taxon>
    </lineage>
</organism>
<accession>A0A1D2MIU9</accession>
<feature type="compositionally biased region" description="Polar residues" evidence="1">
    <location>
        <begin position="235"/>
        <end position="249"/>
    </location>
</feature>
<evidence type="ECO:0000313" key="3">
    <source>
        <dbReference type="Proteomes" id="UP000094527"/>
    </source>
</evidence>
<feature type="region of interest" description="Disordered" evidence="1">
    <location>
        <begin position="408"/>
        <end position="432"/>
    </location>
</feature>
<name>A0A1D2MIU9_ORCCI</name>
<dbReference type="OrthoDB" id="10684927at2759"/>
<reference evidence="2 3" key="1">
    <citation type="journal article" date="2016" name="Genome Biol. Evol.">
        <title>Gene Family Evolution Reflects Adaptation to Soil Environmental Stressors in the Genome of the Collembolan Orchesella cincta.</title>
        <authorList>
            <person name="Faddeeva-Vakhrusheva A."/>
            <person name="Derks M.F."/>
            <person name="Anvar S.Y."/>
            <person name="Agamennone V."/>
            <person name="Suring W."/>
            <person name="Smit S."/>
            <person name="van Straalen N.M."/>
            <person name="Roelofs D."/>
        </authorList>
    </citation>
    <scope>NUCLEOTIDE SEQUENCE [LARGE SCALE GENOMIC DNA]</scope>
    <source>
        <tissue evidence="2">Mixed pool</tissue>
    </source>
</reference>